<reference evidence="1" key="1">
    <citation type="submission" date="2016-03" db="EMBL/GenBank/DDBJ databases">
        <authorList>
            <person name="Ploux O."/>
        </authorList>
    </citation>
    <scope>NUCLEOTIDE SEQUENCE</scope>
    <source>
        <strain evidence="1">UC10</strain>
    </source>
</reference>
<protein>
    <submittedName>
        <fullName evidence="1">Uncharacterized protein</fullName>
    </submittedName>
</protein>
<sequence length="63" mass="6714">MWRMALDGRRIGGLRATAEQDADASHVKPGRVRDRKHSLSLCNATGTVGAWMLCCSPGSSSPS</sequence>
<dbReference type="AlphaFoldDB" id="A0A1Y5Q5L8"/>
<proteinExistence type="predicted"/>
<organism evidence="1">
    <name type="scientific">uncultured Stenotrophomonas sp</name>
    <dbReference type="NCBI Taxonomy" id="165438"/>
    <lineage>
        <taxon>Bacteria</taxon>
        <taxon>Pseudomonadati</taxon>
        <taxon>Pseudomonadota</taxon>
        <taxon>Gammaproteobacteria</taxon>
        <taxon>Lysobacterales</taxon>
        <taxon>Lysobacteraceae</taxon>
        <taxon>Stenotrophomonas</taxon>
        <taxon>environmental samples</taxon>
    </lineage>
</organism>
<accession>A0A1Y5Q5L8</accession>
<gene>
    <name evidence="1" type="ORF">STPYR_12496</name>
</gene>
<dbReference type="EMBL" id="FLTS01000001">
    <property type="protein sequence ID" value="SBV37560.1"/>
    <property type="molecule type" value="Genomic_DNA"/>
</dbReference>
<evidence type="ECO:0000313" key="1">
    <source>
        <dbReference type="EMBL" id="SBV37560.1"/>
    </source>
</evidence>
<name>A0A1Y5Q5L8_9GAMM</name>